<protein>
    <submittedName>
        <fullName evidence="2">Phosphotransferase</fullName>
    </submittedName>
</protein>
<dbReference type="Pfam" id="PF01636">
    <property type="entry name" value="APH"/>
    <property type="match status" value="1"/>
</dbReference>
<evidence type="ECO:0000313" key="2">
    <source>
        <dbReference type="EMBL" id="MFD2465701.1"/>
    </source>
</evidence>
<evidence type="ECO:0000259" key="1">
    <source>
        <dbReference type="Pfam" id="PF01636"/>
    </source>
</evidence>
<accession>A0ABW5GXQ0</accession>
<name>A0ABW5GXQ0_9PSEU</name>
<dbReference type="Gene3D" id="3.90.1200.10">
    <property type="match status" value="1"/>
</dbReference>
<dbReference type="SUPFAM" id="SSF56112">
    <property type="entry name" value="Protein kinase-like (PK-like)"/>
    <property type="match status" value="1"/>
</dbReference>
<dbReference type="PANTHER" id="PTHR21310:SF15">
    <property type="entry name" value="AMINOGLYCOSIDE PHOSPHOTRANSFERASE DOMAIN-CONTAINING PROTEIN"/>
    <property type="match status" value="1"/>
</dbReference>
<dbReference type="Proteomes" id="UP001597419">
    <property type="component" value="Unassembled WGS sequence"/>
</dbReference>
<dbReference type="InterPro" id="IPR051678">
    <property type="entry name" value="AGP_Transferase"/>
</dbReference>
<evidence type="ECO:0000313" key="3">
    <source>
        <dbReference type="Proteomes" id="UP001597419"/>
    </source>
</evidence>
<dbReference type="InterPro" id="IPR002575">
    <property type="entry name" value="Aminoglycoside_PTrfase"/>
</dbReference>
<feature type="domain" description="Aminoglycoside phosphotransferase" evidence="1">
    <location>
        <begin position="41"/>
        <end position="263"/>
    </location>
</feature>
<comment type="caution">
    <text evidence="2">The sequence shown here is derived from an EMBL/GenBank/DDBJ whole genome shotgun (WGS) entry which is preliminary data.</text>
</comment>
<proteinExistence type="predicted"/>
<dbReference type="CDD" id="cd05120">
    <property type="entry name" value="APH_ChoK_like"/>
    <property type="match status" value="1"/>
</dbReference>
<dbReference type="EMBL" id="JBHUKU010000036">
    <property type="protein sequence ID" value="MFD2465701.1"/>
    <property type="molecule type" value="Genomic_DNA"/>
</dbReference>
<sequence>MTPFPPAATEDEFDSLTRERLLPAVTTLTRSIGLGNTPVVPFTEGSLPVYAVGEKLVLKLYPPVYADEIGTERVMLETLRGRLPVPTPGVEAAGTHEGWGYLLMERLPGRTLAEAWPKLSTEDKTRLAPELGEVLAALHGVDDPALAALGPEDWAGFVAGRRAGAVEHHRATRLADAWVAQIPGFLDAVDLGTPAPVPLHTEFMREHLMVVPGEDGWRLTGLFDFEPAMRGAAEYDFVATGLFVSRGDADFLRRLLLAYGYRPGELGEDFARRCLAYTLLHVYSNLPWYLDILPAPPEPTLDALARTWWATA</sequence>
<reference evidence="3" key="1">
    <citation type="journal article" date="2019" name="Int. J. Syst. Evol. Microbiol.">
        <title>The Global Catalogue of Microorganisms (GCM) 10K type strain sequencing project: providing services to taxonomists for standard genome sequencing and annotation.</title>
        <authorList>
            <consortium name="The Broad Institute Genomics Platform"/>
            <consortium name="The Broad Institute Genome Sequencing Center for Infectious Disease"/>
            <person name="Wu L."/>
            <person name="Ma J."/>
        </authorList>
    </citation>
    <scope>NUCLEOTIDE SEQUENCE [LARGE SCALE GENOMIC DNA]</scope>
    <source>
        <strain evidence="3">CGMCC 4.7643</strain>
    </source>
</reference>
<organism evidence="2 3">
    <name type="scientific">Amycolatopsis samaneae</name>
    <dbReference type="NCBI Taxonomy" id="664691"/>
    <lineage>
        <taxon>Bacteria</taxon>
        <taxon>Bacillati</taxon>
        <taxon>Actinomycetota</taxon>
        <taxon>Actinomycetes</taxon>
        <taxon>Pseudonocardiales</taxon>
        <taxon>Pseudonocardiaceae</taxon>
        <taxon>Amycolatopsis</taxon>
    </lineage>
</organism>
<gene>
    <name evidence="2" type="ORF">ACFSYJ_44330</name>
</gene>
<dbReference type="PANTHER" id="PTHR21310">
    <property type="entry name" value="AMINOGLYCOSIDE PHOSPHOTRANSFERASE-RELATED-RELATED"/>
    <property type="match status" value="1"/>
</dbReference>
<keyword evidence="3" id="KW-1185">Reference proteome</keyword>
<dbReference type="RefSeq" id="WP_345408569.1">
    <property type="nucleotide sequence ID" value="NZ_BAABHG010000029.1"/>
</dbReference>
<dbReference type="InterPro" id="IPR011009">
    <property type="entry name" value="Kinase-like_dom_sf"/>
</dbReference>
<dbReference type="InterPro" id="IPR016259">
    <property type="entry name" value="Hygromycin-B_Kinase"/>
</dbReference>
<dbReference type="PIRSF" id="PIRSF000707">
    <property type="entry name" value="Hygromycin-B_kinase"/>
    <property type="match status" value="1"/>
</dbReference>